<evidence type="ECO:0000313" key="2">
    <source>
        <dbReference type="EMBL" id="ORC87792.1"/>
    </source>
</evidence>
<feature type="region of interest" description="Disordered" evidence="1">
    <location>
        <begin position="1"/>
        <end position="167"/>
    </location>
</feature>
<keyword evidence="3" id="KW-1185">Reference proteome</keyword>
<sequence>MLTSPHFTEEHHEGRDGEEQQPRERETPLTAITPQNHHYPHEEDQQQEQEEHQEEQEEHQEKEEEHQEPQQGDGEREGEEAEEENEWTRNGGRQRLDSRPALPRGGSTTQDVSAPLRLRVTKNSIGSSSARGEIHAASNALQENRPGRKSLSSRRSSPHVATMTHPQSERKVGVYAKLVRDAARKLAARSPSRHTGSASCKSPSGSLELGRSGQRSVGTATAASTVTIFATAVAAAPASTSRATSVSPERSHVGMGLTAGYNHEEGGEVMSTHIPITYRQEGLCPPSARRVVQQTEPIQRTREQNTSSTSVSAGNVGGVSKRHSLCRSKRLLAPDDILWRRERRHRRSLSGELGYSTVKMLQLIVTEVPELPAVLEVALADHFLAALMRCGTAEVERVVNVLAPSDAQELSRQLRQMYGESRRLGHTSSTVQRRASRGKEDPRSEWLATHRRHLTSTMRGIAQCNVGKTDGVNGANRTNPSAKRLRNFIRIFTKEVCGVFMDECCALCATRRDIIRAEQPREVRARGTAVPDEVLDPFYTQVLSRLLFSILGWTDKESARVMSALLQQVKRQLPPYGRINLSTQA</sequence>
<dbReference type="OrthoDB" id="249699at2759"/>
<feature type="compositionally biased region" description="Polar residues" evidence="1">
    <location>
        <begin position="121"/>
        <end position="130"/>
    </location>
</feature>
<evidence type="ECO:0000313" key="3">
    <source>
        <dbReference type="Proteomes" id="UP000192257"/>
    </source>
</evidence>
<dbReference type="Proteomes" id="UP000192257">
    <property type="component" value="Unassembled WGS sequence"/>
</dbReference>
<dbReference type="GeneID" id="39986666"/>
<feature type="compositionally biased region" description="Acidic residues" evidence="1">
    <location>
        <begin position="76"/>
        <end position="85"/>
    </location>
</feature>
<protein>
    <submittedName>
        <fullName evidence="2">Uncharacterized protein</fullName>
    </submittedName>
</protein>
<feature type="compositionally biased region" description="Polar residues" evidence="1">
    <location>
        <begin position="193"/>
        <end position="205"/>
    </location>
</feature>
<evidence type="ECO:0000256" key="1">
    <source>
        <dbReference type="SAM" id="MobiDB-lite"/>
    </source>
</evidence>
<feature type="compositionally biased region" description="Acidic residues" evidence="1">
    <location>
        <begin position="45"/>
        <end position="58"/>
    </location>
</feature>
<accession>A0A1X0NSW8</accession>
<gene>
    <name evidence="2" type="ORF">TM35_000202010</name>
</gene>
<comment type="caution">
    <text evidence="2">The sequence shown here is derived from an EMBL/GenBank/DDBJ whole genome shotgun (WGS) entry which is preliminary data.</text>
</comment>
<dbReference type="AlphaFoldDB" id="A0A1X0NSW8"/>
<feature type="compositionally biased region" description="Basic and acidic residues" evidence="1">
    <location>
        <begin position="59"/>
        <end position="68"/>
    </location>
</feature>
<feature type="region of interest" description="Disordered" evidence="1">
    <location>
        <begin position="296"/>
        <end position="319"/>
    </location>
</feature>
<organism evidence="2 3">
    <name type="scientific">Trypanosoma theileri</name>
    <dbReference type="NCBI Taxonomy" id="67003"/>
    <lineage>
        <taxon>Eukaryota</taxon>
        <taxon>Discoba</taxon>
        <taxon>Euglenozoa</taxon>
        <taxon>Kinetoplastea</taxon>
        <taxon>Metakinetoplastina</taxon>
        <taxon>Trypanosomatida</taxon>
        <taxon>Trypanosomatidae</taxon>
        <taxon>Trypanosoma</taxon>
    </lineage>
</organism>
<name>A0A1X0NSW8_9TRYP</name>
<proteinExistence type="predicted"/>
<feature type="region of interest" description="Disordered" evidence="1">
    <location>
        <begin position="185"/>
        <end position="213"/>
    </location>
</feature>
<dbReference type="EMBL" id="NBCO01000020">
    <property type="protein sequence ID" value="ORC87792.1"/>
    <property type="molecule type" value="Genomic_DNA"/>
</dbReference>
<feature type="region of interest" description="Disordered" evidence="1">
    <location>
        <begin position="419"/>
        <end position="444"/>
    </location>
</feature>
<feature type="compositionally biased region" description="Basic and acidic residues" evidence="1">
    <location>
        <begin position="7"/>
        <end position="27"/>
    </location>
</feature>
<feature type="compositionally biased region" description="Polar residues" evidence="1">
    <location>
        <begin position="296"/>
        <end position="313"/>
    </location>
</feature>
<reference evidence="2 3" key="1">
    <citation type="submission" date="2017-03" db="EMBL/GenBank/DDBJ databases">
        <title>An alternative strategy for trypanosome survival in the mammalian bloodstream revealed through genome and transcriptome analysis of the ubiquitous bovine parasite Trypanosoma (Megatrypanum) theileri.</title>
        <authorList>
            <person name="Kelly S."/>
            <person name="Ivens A."/>
            <person name="Mott A."/>
            <person name="O'Neill E."/>
            <person name="Emms D."/>
            <person name="Macleod O."/>
            <person name="Voorheis P."/>
            <person name="Matthews J."/>
            <person name="Matthews K."/>
            <person name="Carrington M."/>
        </authorList>
    </citation>
    <scope>NUCLEOTIDE SEQUENCE [LARGE SCALE GENOMIC DNA]</scope>
    <source>
        <strain evidence="2">Edinburgh</strain>
    </source>
</reference>
<dbReference type="VEuPathDB" id="TriTrypDB:TM35_000202010"/>
<dbReference type="RefSeq" id="XP_028881858.1">
    <property type="nucleotide sequence ID" value="XM_029026886.1"/>
</dbReference>